<name>A0A183SDQ0_SCHSO</name>
<evidence type="ECO:0000313" key="2">
    <source>
        <dbReference type="Proteomes" id="UP000275846"/>
    </source>
</evidence>
<gene>
    <name evidence="1" type="ORF">SSLN_LOCUS2348</name>
</gene>
<evidence type="ECO:0000313" key="3">
    <source>
        <dbReference type="WBParaSite" id="SSLN_0000241801-mRNA-1"/>
    </source>
</evidence>
<keyword evidence="2" id="KW-1185">Reference proteome</keyword>
<reference evidence="1 2" key="2">
    <citation type="submission" date="2018-11" db="EMBL/GenBank/DDBJ databases">
        <authorList>
            <consortium name="Pathogen Informatics"/>
        </authorList>
    </citation>
    <scope>NUCLEOTIDE SEQUENCE [LARGE SCALE GENOMIC DNA]</scope>
    <source>
        <strain evidence="1 2">NST_G2</strain>
    </source>
</reference>
<dbReference type="WBParaSite" id="SSLN_0000241801-mRNA-1">
    <property type="protein sequence ID" value="SSLN_0000241801-mRNA-1"/>
    <property type="gene ID" value="SSLN_0000241801"/>
</dbReference>
<dbReference type="AlphaFoldDB" id="A0A183SDQ0"/>
<sequence length="143" mass="15854">MQDALMIRKSEEIQGYADRNEMKNFFEAIKAIYGPFIKGTASLLSSDGTTLLTKKSQILKRWAEHFGRVLTCSSAISDADIDRITQVDLNNDLDLSPSLRETIRATQQISSGKATGSDAIPPEVYKHCGPKLMAELTTLFQDI</sequence>
<accession>A0A183SDQ0</accession>
<organism evidence="3">
    <name type="scientific">Schistocephalus solidus</name>
    <name type="common">Tapeworm</name>
    <dbReference type="NCBI Taxonomy" id="70667"/>
    <lineage>
        <taxon>Eukaryota</taxon>
        <taxon>Metazoa</taxon>
        <taxon>Spiralia</taxon>
        <taxon>Lophotrochozoa</taxon>
        <taxon>Platyhelminthes</taxon>
        <taxon>Cestoda</taxon>
        <taxon>Eucestoda</taxon>
        <taxon>Diphyllobothriidea</taxon>
        <taxon>Diphyllobothriidae</taxon>
        <taxon>Schistocephalus</taxon>
    </lineage>
</organism>
<dbReference type="OrthoDB" id="6153543at2759"/>
<dbReference type="Proteomes" id="UP000275846">
    <property type="component" value="Unassembled WGS sequence"/>
</dbReference>
<dbReference type="EMBL" id="UYSU01032229">
    <property type="protein sequence ID" value="VDL88733.1"/>
    <property type="molecule type" value="Genomic_DNA"/>
</dbReference>
<reference evidence="3" key="1">
    <citation type="submission" date="2016-06" db="UniProtKB">
        <authorList>
            <consortium name="WormBaseParasite"/>
        </authorList>
    </citation>
    <scope>IDENTIFICATION</scope>
</reference>
<proteinExistence type="predicted"/>
<evidence type="ECO:0000313" key="1">
    <source>
        <dbReference type="EMBL" id="VDL88733.1"/>
    </source>
</evidence>
<protein>
    <submittedName>
        <fullName evidence="1 3">Uncharacterized protein</fullName>
    </submittedName>
</protein>